<gene>
    <name evidence="2" type="ORF">B296_00041364</name>
</gene>
<evidence type="ECO:0000313" key="2">
    <source>
        <dbReference type="EMBL" id="RRT48751.1"/>
    </source>
</evidence>
<dbReference type="Proteomes" id="UP000287651">
    <property type="component" value="Unassembled WGS sequence"/>
</dbReference>
<proteinExistence type="predicted"/>
<comment type="caution">
    <text evidence="2">The sequence shown here is derived from an EMBL/GenBank/DDBJ whole genome shotgun (WGS) entry which is preliminary data.</text>
</comment>
<evidence type="ECO:0000313" key="3">
    <source>
        <dbReference type="Proteomes" id="UP000287651"/>
    </source>
</evidence>
<organism evidence="2 3">
    <name type="scientific">Ensete ventricosum</name>
    <name type="common">Abyssinian banana</name>
    <name type="synonym">Musa ensete</name>
    <dbReference type="NCBI Taxonomy" id="4639"/>
    <lineage>
        <taxon>Eukaryota</taxon>
        <taxon>Viridiplantae</taxon>
        <taxon>Streptophyta</taxon>
        <taxon>Embryophyta</taxon>
        <taxon>Tracheophyta</taxon>
        <taxon>Spermatophyta</taxon>
        <taxon>Magnoliopsida</taxon>
        <taxon>Liliopsida</taxon>
        <taxon>Zingiberales</taxon>
        <taxon>Musaceae</taxon>
        <taxon>Ensete</taxon>
    </lineage>
</organism>
<dbReference type="EMBL" id="AMZH03013752">
    <property type="protein sequence ID" value="RRT48751.1"/>
    <property type="molecule type" value="Genomic_DNA"/>
</dbReference>
<evidence type="ECO:0000256" key="1">
    <source>
        <dbReference type="SAM" id="MobiDB-lite"/>
    </source>
</evidence>
<dbReference type="AlphaFoldDB" id="A0A426YAI3"/>
<accession>A0A426YAI3</accession>
<reference evidence="2 3" key="1">
    <citation type="journal article" date="2014" name="Agronomy (Basel)">
        <title>A Draft Genome Sequence for Ensete ventricosum, the Drought-Tolerant Tree Against Hunger.</title>
        <authorList>
            <person name="Harrison J."/>
            <person name="Moore K.A."/>
            <person name="Paszkiewicz K."/>
            <person name="Jones T."/>
            <person name="Grant M."/>
            <person name="Ambacheew D."/>
            <person name="Muzemil S."/>
            <person name="Studholme D.J."/>
        </authorList>
    </citation>
    <scope>NUCLEOTIDE SEQUENCE [LARGE SCALE GENOMIC DNA]</scope>
</reference>
<sequence length="85" mass="8754">MKSHATAPASAYVTTLPCKTKSKPASSAKPRVKGQQSARVECVLFGEGRTRLGVGRATPTPFDLPLPAGGCSPPYRGGTRDLGVG</sequence>
<protein>
    <submittedName>
        <fullName evidence="2">Uncharacterized protein</fullName>
    </submittedName>
</protein>
<name>A0A426YAI3_ENSVE</name>
<feature type="region of interest" description="Disordered" evidence="1">
    <location>
        <begin position="53"/>
        <end position="85"/>
    </location>
</feature>